<dbReference type="EMBL" id="JAFDVH010000004">
    <property type="protein sequence ID" value="KAG7481241.1"/>
    <property type="molecule type" value="Genomic_DNA"/>
</dbReference>
<dbReference type="PANTHER" id="PTHR15591">
    <property type="entry name" value="RUN AND SH3 DOMAIN CONTAINING"/>
    <property type="match status" value="1"/>
</dbReference>
<evidence type="ECO:0000256" key="3">
    <source>
        <dbReference type="ARBA" id="ARBA00022490"/>
    </source>
</evidence>
<proteinExistence type="predicted"/>
<accession>A0A9D3THR0</accession>
<dbReference type="Pfam" id="PF14604">
    <property type="entry name" value="SH3_9"/>
    <property type="match status" value="1"/>
</dbReference>
<dbReference type="Proteomes" id="UP001046870">
    <property type="component" value="Chromosome 4"/>
</dbReference>
<evidence type="ECO:0000256" key="5">
    <source>
        <dbReference type="PROSITE-ProRule" id="PRU00192"/>
    </source>
</evidence>
<comment type="subcellular location">
    <subcellularLocation>
        <location evidence="1">Cytoplasm</location>
    </subcellularLocation>
</comment>
<evidence type="ECO:0000259" key="7">
    <source>
        <dbReference type="PROSITE" id="PS50002"/>
    </source>
</evidence>
<dbReference type="InterPro" id="IPR047342">
    <property type="entry name" value="RUN_RUSC2"/>
</dbReference>
<dbReference type="InterPro" id="IPR036028">
    <property type="entry name" value="SH3-like_dom_sf"/>
</dbReference>
<evidence type="ECO:0000313" key="9">
    <source>
        <dbReference type="EMBL" id="KAG7481241.1"/>
    </source>
</evidence>
<feature type="compositionally biased region" description="Basic and acidic residues" evidence="6">
    <location>
        <begin position="1437"/>
        <end position="1450"/>
    </location>
</feature>
<feature type="compositionally biased region" description="Gly residues" evidence="6">
    <location>
        <begin position="83"/>
        <end position="102"/>
    </location>
</feature>
<feature type="compositionally biased region" description="Basic and acidic residues" evidence="6">
    <location>
        <begin position="665"/>
        <end position="677"/>
    </location>
</feature>
<comment type="caution">
    <text evidence="9">The sequence shown here is derived from an EMBL/GenBank/DDBJ whole genome shotgun (WGS) entry which is preliminary data.</text>
</comment>
<keyword evidence="10" id="KW-1185">Reference proteome</keyword>
<evidence type="ECO:0000259" key="8">
    <source>
        <dbReference type="PROSITE" id="PS50826"/>
    </source>
</evidence>
<feature type="region of interest" description="Disordered" evidence="6">
    <location>
        <begin position="1202"/>
        <end position="1326"/>
    </location>
</feature>
<feature type="compositionally biased region" description="Low complexity" evidence="6">
    <location>
        <begin position="103"/>
        <end position="116"/>
    </location>
</feature>
<feature type="compositionally biased region" description="Acidic residues" evidence="6">
    <location>
        <begin position="256"/>
        <end position="269"/>
    </location>
</feature>
<keyword evidence="2 5" id="KW-0728">SH3 domain</keyword>
<feature type="region of interest" description="Disordered" evidence="6">
    <location>
        <begin position="456"/>
        <end position="476"/>
    </location>
</feature>
<feature type="region of interest" description="Disordered" evidence="6">
    <location>
        <begin position="734"/>
        <end position="813"/>
    </location>
</feature>
<feature type="region of interest" description="Disordered" evidence="6">
    <location>
        <begin position="598"/>
        <end position="626"/>
    </location>
</feature>
<feature type="compositionally biased region" description="Basic and acidic residues" evidence="6">
    <location>
        <begin position="1210"/>
        <end position="1238"/>
    </location>
</feature>
<dbReference type="PROSITE" id="PS50002">
    <property type="entry name" value="SH3"/>
    <property type="match status" value="1"/>
</dbReference>
<dbReference type="InterPro" id="IPR047343">
    <property type="entry name" value="RUSC1_2"/>
</dbReference>
<protein>
    <recommendedName>
        <fullName evidence="11">Iporin</fullName>
    </recommendedName>
</protein>
<feature type="compositionally biased region" description="Polar residues" evidence="6">
    <location>
        <begin position="616"/>
        <end position="625"/>
    </location>
</feature>
<organism evidence="9 10">
    <name type="scientific">Megalops atlanticus</name>
    <name type="common">Tarpon</name>
    <name type="synonym">Clupea gigantea</name>
    <dbReference type="NCBI Taxonomy" id="7932"/>
    <lineage>
        <taxon>Eukaryota</taxon>
        <taxon>Metazoa</taxon>
        <taxon>Chordata</taxon>
        <taxon>Craniata</taxon>
        <taxon>Vertebrata</taxon>
        <taxon>Euteleostomi</taxon>
        <taxon>Actinopterygii</taxon>
        <taxon>Neopterygii</taxon>
        <taxon>Teleostei</taxon>
        <taxon>Elopiformes</taxon>
        <taxon>Megalopidae</taxon>
        <taxon>Megalops</taxon>
    </lineage>
</organism>
<evidence type="ECO:0000256" key="2">
    <source>
        <dbReference type="ARBA" id="ARBA00022443"/>
    </source>
</evidence>
<dbReference type="SUPFAM" id="SSF50044">
    <property type="entry name" value="SH3-domain"/>
    <property type="match status" value="1"/>
</dbReference>
<sequence length="1615" mass="171737">MDSPPKLSGETLIVHHIPLVHCQVPGRQCCGSVKRPNPFCPPDALGLTRTASLPEPDALRKEELVYSSLVQTSSSSCSSSGAGEVGGGGGAAGGGAGRGGGSVASDNSSSFTSNASEDPPVPPPPKSRDKSNPLRHNPFLLNSEEEEDSEDREDDGDNLNGYLEDLSFHLHGNSNGTLVQGAGVSPFQLHHHGGAPEPFLLHDSLVQAWGAGGRMVTEGQEGVPGTTARLECLGLPGLESQRRHGSSGSTLSMDCGEQDWGEEEDDEDQPMSNARSSQACSCCSSSELAPPLSRPCCCGLSEPFSDGQPGYTSDSSCNSSDGVLVNFSAIYNKMNNAVPAKPPNLNSSADQSCTSSVSEAGGAFYLDLQSSPTEPQGGGNAASLQARTANPASCGCQTPQALDANCNSYHVPCEGLSVSSDLTSCFQSQARMVMATQNYYKLVTCDLSAQSSPSPLGSSVTSCSEEHNQSSPSQPTEYYLFRQPHNEEDELSLQTEDEIEAKREESGGDGSALKVIEGQVYVNTSPLVGSCVSGCGTGGDKVRLRSRSYDRNLDKSPSPRLGSLERMLSCPVRLSEGATPCPAPPPRVTSFAEIARSKRRNGSAGAGAGGSPSQRTSAEASSQEFSPVPKLLQLGHSNSLPPMPFTRCYSQGGCDAPRGAPPKDSPGRGQHEARTKAEGGSSSSSEGRPALVRYSKEQRPTSLPIQPFTFQHQVGKPHSKPLRPLLSEYVSQMQGRAGGAPPAQEGPEGPAEERRCGRTAAPGSVRPSPLGSYSPVRQQGEPSSGACSTCSPSPDRARGGGPQPPRSLSCPLSAGLLPKEPPAAAQAAVPACCLHHGFVPAAEYSPLGHVEHAQRCGGTDGVRAPLGSCSGPRAANVHHLSPQALKWREYRRKNPLGGGSSTPLSGSLDTRRGESRLTRRNVFDFPASSSHVHSRHNGQSSKQLQHYYSDIFPDYFSLTERPPEEFCLSPDASSESLSIDLLQKKGLVKAINTAVDLIVAHFGTSRDPGVKAKLGNSSVSPNVGHLILKYLCPAIRDILQDGLRGYVLDLIIGQRRNVPWSVVEASTQLGPSTRVLHGMYSKVSQYSELTSHSMRLNAFIFGLLNLQSLEFWFNHLYNHEDIVSAHYHPWGFLPLSHGACQMLFEELLLLLQPLSLLPFHLDLLFEPGLLQRGQEHLRRKEQLCSTGQGLEQSARSTFQMMRGRSAMGAEPKREGEGLKKERGEPRQEGLRVRKEGAETKTVPQIGGRERVGPEAKEPLREGEGKVPETGVDLRRECGGAGGRGAQRVKGVGGDSGCEQDGGGTEKERVREGQAHPVDAARPRDKQAGWWYQLMQSSQVYIDNSTEGSKFVKWEKRKKPAGEVAGAHGADAGAGRRQSPPPPREGVVEGAESSQEGVGLKEGSGGSSSSSSSGSDSSCTAKGRPSWMGSPPESVLNELKKSREKDGEVKEAAPGVQEEGPSQGLRWSRLFGAGVGAPIRTEKAEQRLAKSQKNRLPSGWLSLDKSVLDLVAQTVGAGKRPDTPPPPPPPPHQPLPTAQQPEALAAKQHPPREVRALCHHIATEPGQLSFNKGDVLRVLSRAEPDWLLCAQGDSTGLVPIIYVTLTEEPEEPQGPC</sequence>
<feature type="compositionally biased region" description="Polar residues" evidence="6">
    <location>
        <begin position="700"/>
        <end position="712"/>
    </location>
</feature>
<evidence type="ECO:0000313" key="10">
    <source>
        <dbReference type="Proteomes" id="UP001046870"/>
    </source>
</evidence>
<dbReference type="OrthoDB" id="9884296at2759"/>
<feature type="compositionally biased region" description="Low complexity" evidence="6">
    <location>
        <begin position="73"/>
        <end position="82"/>
    </location>
</feature>
<feature type="compositionally biased region" description="Polar residues" evidence="6">
    <location>
        <begin position="775"/>
        <end position="792"/>
    </location>
</feature>
<reference evidence="9" key="1">
    <citation type="submission" date="2021-01" db="EMBL/GenBank/DDBJ databases">
        <authorList>
            <person name="Zahm M."/>
            <person name="Roques C."/>
            <person name="Cabau C."/>
            <person name="Klopp C."/>
            <person name="Donnadieu C."/>
            <person name="Jouanno E."/>
            <person name="Lampietro C."/>
            <person name="Louis A."/>
            <person name="Herpin A."/>
            <person name="Echchiki A."/>
            <person name="Berthelot C."/>
            <person name="Parey E."/>
            <person name="Roest-Crollius H."/>
            <person name="Braasch I."/>
            <person name="Postlethwait J."/>
            <person name="Bobe J."/>
            <person name="Montfort J."/>
            <person name="Bouchez O."/>
            <person name="Begum T."/>
            <person name="Mejri S."/>
            <person name="Adams A."/>
            <person name="Chen W.-J."/>
            <person name="Guiguen Y."/>
        </authorList>
    </citation>
    <scope>NUCLEOTIDE SEQUENCE</scope>
    <source>
        <strain evidence="9">YG-15Mar2019-1</strain>
        <tissue evidence="9">Brain</tissue>
    </source>
</reference>
<feature type="region of interest" description="Disordered" evidence="6">
    <location>
        <begin position="239"/>
        <end position="273"/>
    </location>
</feature>
<dbReference type="PROSITE" id="PS50826">
    <property type="entry name" value="RUN"/>
    <property type="match status" value="1"/>
</dbReference>
<feature type="compositionally biased region" description="Low complexity" evidence="6">
    <location>
        <begin position="739"/>
        <end position="749"/>
    </location>
</feature>
<feature type="compositionally biased region" description="Acidic residues" evidence="6">
    <location>
        <begin position="143"/>
        <end position="157"/>
    </location>
</feature>
<keyword evidence="4" id="KW-0597">Phosphoprotein</keyword>
<dbReference type="FunFam" id="1.20.58.900:FF:000006">
    <property type="entry name" value="RUN and SH3 domain containing 1"/>
    <property type="match status" value="1"/>
</dbReference>
<dbReference type="PANTHER" id="PTHR15591:SF14">
    <property type="entry name" value="AP-4 COMPLEX ACCESSORY SUBUNIT RUSC2"/>
    <property type="match status" value="1"/>
</dbReference>
<dbReference type="SUPFAM" id="SSF140741">
    <property type="entry name" value="RUN domain-like"/>
    <property type="match status" value="1"/>
</dbReference>
<feature type="region of interest" description="Disordered" evidence="6">
    <location>
        <begin position="892"/>
        <end position="915"/>
    </location>
</feature>
<feature type="compositionally biased region" description="Low complexity" evidence="6">
    <location>
        <begin position="1361"/>
        <end position="1374"/>
    </location>
</feature>
<dbReference type="Gene3D" id="2.30.30.40">
    <property type="entry name" value="SH3 Domains"/>
    <property type="match status" value="1"/>
</dbReference>
<feature type="compositionally biased region" description="Low complexity" evidence="6">
    <location>
        <begin position="678"/>
        <end position="687"/>
    </location>
</feature>
<feature type="compositionally biased region" description="Pro residues" evidence="6">
    <location>
        <begin position="1522"/>
        <end position="1533"/>
    </location>
</feature>
<feature type="compositionally biased region" description="Gly residues" evidence="6">
    <location>
        <begin position="1278"/>
        <end position="1302"/>
    </location>
</feature>
<feature type="region of interest" description="Disordered" evidence="6">
    <location>
        <begin position="72"/>
        <end position="160"/>
    </location>
</feature>
<evidence type="ECO:0000256" key="6">
    <source>
        <dbReference type="SAM" id="MobiDB-lite"/>
    </source>
</evidence>
<feature type="region of interest" description="Disordered" evidence="6">
    <location>
        <begin position="651"/>
        <end position="722"/>
    </location>
</feature>
<feature type="compositionally biased region" description="Low complexity" evidence="6">
    <location>
        <begin position="1406"/>
        <end position="1417"/>
    </location>
</feature>
<dbReference type="InterPro" id="IPR004012">
    <property type="entry name" value="Run_dom"/>
</dbReference>
<evidence type="ECO:0000256" key="4">
    <source>
        <dbReference type="ARBA" id="ARBA00022553"/>
    </source>
</evidence>
<dbReference type="Gene3D" id="1.20.58.900">
    <property type="match status" value="1"/>
</dbReference>
<dbReference type="CDD" id="cd17702">
    <property type="entry name" value="RUN_RUSC2"/>
    <property type="match status" value="1"/>
</dbReference>
<feature type="region of interest" description="Disordered" evidence="6">
    <location>
        <begin position="1352"/>
        <end position="1468"/>
    </location>
</feature>
<feature type="region of interest" description="Disordered" evidence="6">
    <location>
        <begin position="1511"/>
        <end position="1549"/>
    </location>
</feature>
<dbReference type="GO" id="GO:0031410">
    <property type="term" value="C:cytoplasmic vesicle"/>
    <property type="evidence" value="ECO:0007669"/>
    <property type="project" value="TreeGrafter"/>
</dbReference>
<evidence type="ECO:0000256" key="1">
    <source>
        <dbReference type="ARBA" id="ARBA00004496"/>
    </source>
</evidence>
<dbReference type="SMART" id="SM00326">
    <property type="entry name" value="SH3"/>
    <property type="match status" value="1"/>
</dbReference>
<dbReference type="InterPro" id="IPR037213">
    <property type="entry name" value="Run_dom_sf"/>
</dbReference>
<keyword evidence="3" id="KW-0963">Cytoplasm</keyword>
<evidence type="ECO:0008006" key="11">
    <source>
        <dbReference type="Google" id="ProtNLM"/>
    </source>
</evidence>
<dbReference type="SMART" id="SM00593">
    <property type="entry name" value="RUN"/>
    <property type="match status" value="1"/>
</dbReference>
<dbReference type="Pfam" id="PF02759">
    <property type="entry name" value="RUN"/>
    <property type="match status" value="1"/>
</dbReference>
<name>A0A9D3THR0_MEGAT</name>
<gene>
    <name evidence="9" type="ORF">MATL_G00064860</name>
</gene>
<feature type="compositionally biased region" description="Basic and acidic residues" evidence="6">
    <location>
        <begin position="1247"/>
        <end position="1277"/>
    </location>
</feature>
<feature type="domain" description="RUN" evidence="8">
    <location>
        <begin position="1022"/>
        <end position="1166"/>
    </location>
</feature>
<feature type="compositionally biased region" description="Basic and acidic residues" evidence="6">
    <location>
        <begin position="1303"/>
        <end position="1326"/>
    </location>
</feature>
<feature type="domain" description="SH3" evidence="7">
    <location>
        <begin position="1548"/>
        <end position="1607"/>
    </location>
</feature>
<dbReference type="InterPro" id="IPR001452">
    <property type="entry name" value="SH3_domain"/>
</dbReference>